<dbReference type="InterPro" id="IPR024810">
    <property type="entry name" value="MAB21L/cGLR"/>
</dbReference>
<dbReference type="InterPro" id="IPR046903">
    <property type="entry name" value="Mab-21-like_nuc_Trfase"/>
</dbReference>
<dbReference type="SMART" id="SM01265">
    <property type="entry name" value="Mab-21"/>
    <property type="match status" value="1"/>
</dbReference>
<dbReference type="PANTHER" id="PTHR10656:SF70">
    <property type="entry name" value="PROTEIN MAB-21-RELATED"/>
    <property type="match status" value="1"/>
</dbReference>
<feature type="domain" description="Mab-21-like HhH/H2TH-like" evidence="3">
    <location>
        <begin position="366"/>
        <end position="461"/>
    </location>
</feature>
<comment type="similarity">
    <text evidence="1">Belongs to the mab-21 family.</text>
</comment>
<sequence>MKSITTIIFSTNTVEEIGSPDLNLVAEKAITVNQPSDGPARCKKPARLIYANCPKAELVPPPPWQRIRPSTNRKFKKQQRHQLAAAFVNRQAVVSVSTCETTIRRKTARLREKEKSEKEMLGQPSLAVYQLNRFYQDRVAARKATTSKTLREICKIVQDVLKEVEVQEPRFISTLVEGGGRYEGAYVLSPTEFEIILYLNQMGVFNFVDDGSVPGCAVLKLSDGRKRSMSLWVEFITASGYLSARKIRSRFQALVAQAVEKSQYRDCIQMLQDSTEVRLRVNDRYVVQITTAFRCGNIWPRSASHWPLPVTTWPSLSLVHEVKQEGFDLHSKEVSTVQGKQSAMEGDAWVMSFNQAEDILLSMGSRRKCLTILKTLRDRHLDNGAAVTNYVVKTLVLYECEKHPHESEWDELAMGERIIGVLLQLVSCLQCRKCPHYFIPSLDLLQGASSVLLDQAAKQTWRLLRELITNPRALETL</sequence>
<gene>
    <name evidence="4" type="ORF">D917_03650</name>
</gene>
<dbReference type="PANTHER" id="PTHR10656">
    <property type="entry name" value="CELL FATE DETERMINING PROTEIN MAB21-RELATED"/>
    <property type="match status" value="1"/>
</dbReference>
<dbReference type="Pfam" id="PF03281">
    <property type="entry name" value="Mab-21"/>
    <property type="match status" value="1"/>
</dbReference>
<organism evidence="4 5">
    <name type="scientific">Trichinella nativa</name>
    <dbReference type="NCBI Taxonomy" id="6335"/>
    <lineage>
        <taxon>Eukaryota</taxon>
        <taxon>Metazoa</taxon>
        <taxon>Ecdysozoa</taxon>
        <taxon>Nematoda</taxon>
        <taxon>Enoplea</taxon>
        <taxon>Dorylaimia</taxon>
        <taxon>Trichinellida</taxon>
        <taxon>Trichinellidae</taxon>
        <taxon>Trichinella</taxon>
    </lineage>
</organism>
<evidence type="ECO:0000256" key="1">
    <source>
        <dbReference type="ARBA" id="ARBA00008307"/>
    </source>
</evidence>
<feature type="domain" description="Mab-21-like nucleotidyltransferase" evidence="2">
    <location>
        <begin position="181"/>
        <end position="362"/>
    </location>
</feature>
<evidence type="ECO:0000313" key="4">
    <source>
        <dbReference type="EMBL" id="OUC41074.1"/>
    </source>
</evidence>
<dbReference type="Gene3D" id="1.10.1410.40">
    <property type="match status" value="1"/>
</dbReference>
<accession>A0A1Y3E7G2</accession>
<dbReference type="AlphaFoldDB" id="A0A1Y3E7G2"/>
<comment type="caution">
    <text evidence="4">The sequence shown here is derived from an EMBL/GenBank/DDBJ whole genome shotgun (WGS) entry which is preliminary data.</text>
</comment>
<dbReference type="Pfam" id="PF20266">
    <property type="entry name" value="Mab-21_C"/>
    <property type="match status" value="1"/>
</dbReference>
<dbReference type="Proteomes" id="UP000243006">
    <property type="component" value="Unassembled WGS sequence"/>
</dbReference>
<dbReference type="EMBL" id="LVZM01021908">
    <property type="protein sequence ID" value="OUC41074.1"/>
    <property type="molecule type" value="Genomic_DNA"/>
</dbReference>
<name>A0A1Y3E7G2_9BILA</name>
<dbReference type="FunFam" id="3.30.460.90:FF:000001">
    <property type="entry name" value="protein mab-21-like 2"/>
    <property type="match status" value="1"/>
</dbReference>
<evidence type="ECO:0000259" key="3">
    <source>
        <dbReference type="Pfam" id="PF20266"/>
    </source>
</evidence>
<evidence type="ECO:0000313" key="5">
    <source>
        <dbReference type="Proteomes" id="UP000243006"/>
    </source>
</evidence>
<proteinExistence type="inferred from homology"/>
<protein>
    <submittedName>
        <fullName evidence="4">Mab-21 protein</fullName>
    </submittedName>
</protein>
<dbReference type="InterPro" id="IPR046906">
    <property type="entry name" value="Mab-21_HhH/H2TH-like"/>
</dbReference>
<evidence type="ECO:0000259" key="2">
    <source>
        <dbReference type="Pfam" id="PF03281"/>
    </source>
</evidence>
<dbReference type="Gene3D" id="3.30.460.90">
    <property type="match status" value="1"/>
</dbReference>
<reference evidence="4 5" key="1">
    <citation type="submission" date="2015-04" db="EMBL/GenBank/DDBJ databases">
        <title>Draft genome of the roundworm Trichinella nativa.</title>
        <authorList>
            <person name="Mitreva M."/>
        </authorList>
    </citation>
    <scope>NUCLEOTIDE SEQUENCE [LARGE SCALE GENOMIC DNA]</scope>
    <source>
        <strain evidence="4 5">ISS45</strain>
    </source>
</reference>